<dbReference type="InterPro" id="IPR039353">
    <property type="entry name" value="TF_Adf1"/>
</dbReference>
<dbReference type="AlphaFoldDB" id="A0AAW1KJG1"/>
<keyword evidence="4" id="KW-1185">Reference proteome</keyword>
<dbReference type="GO" id="GO:0005667">
    <property type="term" value="C:transcription regulator complex"/>
    <property type="evidence" value="ECO:0007669"/>
    <property type="project" value="TreeGrafter"/>
</dbReference>
<dbReference type="GO" id="GO:0006357">
    <property type="term" value="P:regulation of transcription by RNA polymerase II"/>
    <property type="evidence" value="ECO:0007669"/>
    <property type="project" value="TreeGrafter"/>
</dbReference>
<protein>
    <submittedName>
        <fullName evidence="3">Alcohol dehydrogenase transcription factor Myb/SANT-like</fullName>
    </submittedName>
</protein>
<sequence>MDDGNFIEFVREFRHLYDKSDNNFKNKLAVENAWKTISDMFGISGSAARSTWQYYDICSAFLDKVVMQRKTVSNFLPTVLRLDVEDVSMETQNLDISFPEDVLSIDTSSVNLETVEVIQMKQCSMPDIPPSSSSSSERLTPNKSVPSEAARKRKRNGIDSTRQLAESIQQVVNKLSQENEEDEDDMFGKVVGAELKKIISGKHKLLLKSQIMVAIAEASEDI</sequence>
<proteinExistence type="predicted"/>
<dbReference type="Proteomes" id="UP001458880">
    <property type="component" value="Unassembled WGS sequence"/>
</dbReference>
<feature type="region of interest" description="Disordered" evidence="1">
    <location>
        <begin position="123"/>
        <end position="160"/>
    </location>
</feature>
<dbReference type="EMBL" id="JASPKY010000229">
    <property type="protein sequence ID" value="KAK9718341.1"/>
    <property type="molecule type" value="Genomic_DNA"/>
</dbReference>
<evidence type="ECO:0000256" key="1">
    <source>
        <dbReference type="SAM" id="MobiDB-lite"/>
    </source>
</evidence>
<dbReference type="PANTHER" id="PTHR12243">
    <property type="entry name" value="MADF DOMAIN TRANSCRIPTION FACTOR"/>
    <property type="match status" value="1"/>
</dbReference>
<dbReference type="PANTHER" id="PTHR12243:SF69">
    <property type="entry name" value="SI:CH73-59F11.3"/>
    <property type="match status" value="1"/>
</dbReference>
<accession>A0AAW1KJG1</accession>
<dbReference type="InterPro" id="IPR006578">
    <property type="entry name" value="MADF-dom"/>
</dbReference>
<dbReference type="Pfam" id="PF10545">
    <property type="entry name" value="MADF_DNA_bdg"/>
    <property type="match status" value="1"/>
</dbReference>
<dbReference type="GO" id="GO:0005634">
    <property type="term" value="C:nucleus"/>
    <property type="evidence" value="ECO:0007669"/>
    <property type="project" value="TreeGrafter"/>
</dbReference>
<evidence type="ECO:0000313" key="3">
    <source>
        <dbReference type="EMBL" id="KAK9718341.1"/>
    </source>
</evidence>
<organism evidence="3 4">
    <name type="scientific">Popillia japonica</name>
    <name type="common">Japanese beetle</name>
    <dbReference type="NCBI Taxonomy" id="7064"/>
    <lineage>
        <taxon>Eukaryota</taxon>
        <taxon>Metazoa</taxon>
        <taxon>Ecdysozoa</taxon>
        <taxon>Arthropoda</taxon>
        <taxon>Hexapoda</taxon>
        <taxon>Insecta</taxon>
        <taxon>Pterygota</taxon>
        <taxon>Neoptera</taxon>
        <taxon>Endopterygota</taxon>
        <taxon>Coleoptera</taxon>
        <taxon>Polyphaga</taxon>
        <taxon>Scarabaeiformia</taxon>
        <taxon>Scarabaeidae</taxon>
        <taxon>Rutelinae</taxon>
        <taxon>Popillia</taxon>
    </lineage>
</organism>
<evidence type="ECO:0000259" key="2">
    <source>
        <dbReference type="Pfam" id="PF10545"/>
    </source>
</evidence>
<reference evidence="3 4" key="1">
    <citation type="journal article" date="2024" name="BMC Genomics">
        <title>De novo assembly and annotation of Popillia japonica's genome with initial clues to its potential as an invasive pest.</title>
        <authorList>
            <person name="Cucini C."/>
            <person name="Boschi S."/>
            <person name="Funari R."/>
            <person name="Cardaioli E."/>
            <person name="Iannotti N."/>
            <person name="Marturano G."/>
            <person name="Paoli F."/>
            <person name="Bruttini M."/>
            <person name="Carapelli A."/>
            <person name="Frati F."/>
            <person name="Nardi F."/>
        </authorList>
    </citation>
    <scope>NUCLEOTIDE SEQUENCE [LARGE SCALE GENOMIC DNA]</scope>
    <source>
        <strain evidence="3">DMR45628</strain>
    </source>
</reference>
<gene>
    <name evidence="3" type="ORF">QE152_g23255</name>
</gene>
<comment type="caution">
    <text evidence="3">The sequence shown here is derived from an EMBL/GenBank/DDBJ whole genome shotgun (WGS) entry which is preliminary data.</text>
</comment>
<name>A0AAW1KJG1_POPJA</name>
<evidence type="ECO:0000313" key="4">
    <source>
        <dbReference type="Proteomes" id="UP001458880"/>
    </source>
</evidence>
<feature type="domain" description="MADF" evidence="2">
    <location>
        <begin position="6"/>
        <end position="53"/>
    </location>
</feature>